<feature type="region of interest" description="Disordered" evidence="1">
    <location>
        <begin position="12"/>
        <end position="37"/>
    </location>
</feature>
<organism evidence="2 3">
    <name type="scientific">Bodo saltans</name>
    <name type="common">Flagellated protozoan</name>
    <dbReference type="NCBI Taxonomy" id="75058"/>
    <lineage>
        <taxon>Eukaryota</taxon>
        <taxon>Discoba</taxon>
        <taxon>Euglenozoa</taxon>
        <taxon>Kinetoplastea</taxon>
        <taxon>Metakinetoplastina</taxon>
        <taxon>Eubodonida</taxon>
        <taxon>Bodonidae</taxon>
        <taxon>Bodo</taxon>
    </lineage>
</organism>
<proteinExistence type="predicted"/>
<feature type="region of interest" description="Disordered" evidence="1">
    <location>
        <begin position="246"/>
        <end position="269"/>
    </location>
</feature>
<dbReference type="VEuPathDB" id="TriTrypDB:BSAL_57220"/>
<feature type="region of interest" description="Disordered" evidence="1">
    <location>
        <begin position="297"/>
        <end position="347"/>
    </location>
</feature>
<feature type="region of interest" description="Disordered" evidence="1">
    <location>
        <begin position="93"/>
        <end position="112"/>
    </location>
</feature>
<reference evidence="3" key="1">
    <citation type="submission" date="2015-09" db="EMBL/GenBank/DDBJ databases">
        <authorList>
            <consortium name="Pathogen Informatics"/>
        </authorList>
    </citation>
    <scope>NUCLEOTIDE SEQUENCE [LARGE SCALE GENOMIC DNA]</scope>
    <source>
        <strain evidence="3">Lake Konstanz</strain>
    </source>
</reference>
<feature type="compositionally biased region" description="Basic and acidic residues" evidence="1">
    <location>
        <begin position="327"/>
        <end position="343"/>
    </location>
</feature>
<evidence type="ECO:0000313" key="3">
    <source>
        <dbReference type="Proteomes" id="UP000051952"/>
    </source>
</evidence>
<feature type="compositionally biased region" description="Low complexity" evidence="1">
    <location>
        <begin position="13"/>
        <end position="31"/>
    </location>
</feature>
<feature type="compositionally biased region" description="Gly residues" evidence="1">
    <location>
        <begin position="94"/>
        <end position="109"/>
    </location>
</feature>
<evidence type="ECO:0000313" key="2">
    <source>
        <dbReference type="EMBL" id="CUE89991.1"/>
    </source>
</evidence>
<protein>
    <submittedName>
        <fullName evidence="2">Uncharacterized protein</fullName>
    </submittedName>
</protein>
<dbReference type="Proteomes" id="UP000051952">
    <property type="component" value="Unassembled WGS sequence"/>
</dbReference>
<feature type="compositionally biased region" description="Basic and acidic residues" evidence="1">
    <location>
        <begin position="435"/>
        <end position="446"/>
    </location>
</feature>
<sequence>MPPKIVELKAQMANRSANASSDTSATAGGTAPNSGHSASTAILERIKTNQANRGEGTACVFQGLTLDATVVRQLQDMKEFREMMPAEFATMGMTTGGGPGGRGGGGVSRGGRSARVTQVKPKKATHHSNANGDGPSILIPVTSERIRIADMKDALRDEYAARYCEHIGVAPTQQNMSLVLKLMPFEKCHISQNTQHNGIGRTERRNNVVIQPCVVAPPPDGPNAEDVPFELLTLEALQRVGNTISSAQLPPIGGEVPTSPSPPPPTGTASVGKVIFEAYKNQFVYPYNLEERFTTKGVAPTTSPHPPPRGGPKNDSHRGQPLPLTRSSREHSRHEEAPHHQDDAVEPSALQRLAVQDALLSKLRDQSEKRGGGITEDELSAIESKMRPRHGQQGSGAGSVSSRRDGGSDEEEDADVNSDASGDQRKPPSIANSIESDRAARRDAAAQKELTQPWTEPDMTEVRSLQVQFVKDFPFYRFEGRLSEAEVLEVKASLLGEDISELLIAIMNFAFLVYLAPQQTNYPRALDHVDKDVEFVLMCRKAIRFSNHRQRSPLAADALPLCLLMLRVLVDALFTARYPLLRRVQEGMDLQLRMDALVRAVLDPYGLQSHIVVLESTPQAQRVLRTKRLPQRMSAAATTPLVQFIIGDGAKSIEAKRMTRSAQVHPDIEAGLAELRRHLTPSVRAELLRVVTEERIQRDV</sequence>
<name>A0A0S4IJM2_BODSA</name>
<gene>
    <name evidence="2" type="ORF">BSAL_57220</name>
</gene>
<feature type="region of interest" description="Disordered" evidence="1">
    <location>
        <begin position="384"/>
        <end position="457"/>
    </location>
</feature>
<evidence type="ECO:0000256" key="1">
    <source>
        <dbReference type="SAM" id="MobiDB-lite"/>
    </source>
</evidence>
<keyword evidence="3" id="KW-1185">Reference proteome</keyword>
<dbReference type="EMBL" id="CYKH01000209">
    <property type="protein sequence ID" value="CUE89991.1"/>
    <property type="molecule type" value="Genomic_DNA"/>
</dbReference>
<accession>A0A0S4IJM2</accession>
<dbReference type="AlphaFoldDB" id="A0A0S4IJM2"/>